<name>A0ABU0JHU4_9HYPH</name>
<evidence type="ECO:0008006" key="3">
    <source>
        <dbReference type="Google" id="ProtNLM"/>
    </source>
</evidence>
<keyword evidence="2" id="KW-1185">Reference proteome</keyword>
<dbReference type="RefSeq" id="WP_307280170.1">
    <property type="nucleotide sequence ID" value="NZ_JAUSVX010000013.1"/>
</dbReference>
<protein>
    <recommendedName>
        <fullName evidence="3">DUF2635 domain-containing protein</fullName>
    </recommendedName>
</protein>
<organism evidence="1 2">
    <name type="scientific">Labrys wisconsinensis</name>
    <dbReference type="NCBI Taxonomy" id="425677"/>
    <lineage>
        <taxon>Bacteria</taxon>
        <taxon>Pseudomonadati</taxon>
        <taxon>Pseudomonadota</taxon>
        <taxon>Alphaproteobacteria</taxon>
        <taxon>Hyphomicrobiales</taxon>
        <taxon>Xanthobacteraceae</taxon>
        <taxon>Labrys</taxon>
    </lineage>
</organism>
<accession>A0ABU0JHU4</accession>
<gene>
    <name evidence="1" type="ORF">QO011_005844</name>
</gene>
<evidence type="ECO:0000313" key="1">
    <source>
        <dbReference type="EMBL" id="MDQ0472814.1"/>
    </source>
</evidence>
<proteinExistence type="predicted"/>
<reference evidence="1 2" key="1">
    <citation type="submission" date="2023-07" db="EMBL/GenBank/DDBJ databases">
        <title>Genomic Encyclopedia of Type Strains, Phase IV (KMG-IV): sequencing the most valuable type-strain genomes for metagenomic binning, comparative biology and taxonomic classification.</title>
        <authorList>
            <person name="Goeker M."/>
        </authorList>
    </citation>
    <scope>NUCLEOTIDE SEQUENCE [LARGE SCALE GENOMIC DNA]</scope>
    <source>
        <strain evidence="1 2">DSM 19619</strain>
    </source>
</reference>
<comment type="caution">
    <text evidence="1">The sequence shown here is derived from an EMBL/GenBank/DDBJ whole genome shotgun (WGS) entry which is preliminary data.</text>
</comment>
<dbReference type="Proteomes" id="UP001242480">
    <property type="component" value="Unassembled WGS sequence"/>
</dbReference>
<dbReference type="EMBL" id="JAUSVX010000013">
    <property type="protein sequence ID" value="MDQ0472814.1"/>
    <property type="molecule type" value="Genomic_DNA"/>
</dbReference>
<evidence type="ECO:0000313" key="2">
    <source>
        <dbReference type="Proteomes" id="UP001242480"/>
    </source>
</evidence>
<sequence>MTTVTVRPAVPDAQIPMPDRPLSAGRYVLLPADGAPVDPDAMDFFWRRLIDDGDVVVVPAPVPAPAAPSRRAAKE</sequence>